<dbReference type="AlphaFoldDB" id="A0A345DCB2"/>
<name>A0A345DCB2_9BURK</name>
<dbReference type="PANTHER" id="PTHR43353:SF5">
    <property type="entry name" value="SUCCINATE-SEMIALDEHYDE DEHYDROGENASE, MITOCHONDRIAL"/>
    <property type="match status" value="1"/>
</dbReference>
<dbReference type="Pfam" id="PF00171">
    <property type="entry name" value="Aldedh"/>
    <property type="match status" value="1"/>
</dbReference>
<dbReference type="PROSITE" id="PS00070">
    <property type="entry name" value="ALDEHYDE_DEHYDR_CYS"/>
    <property type="match status" value="1"/>
</dbReference>
<gene>
    <name evidence="4" type="primary">araE</name>
    <name evidence="4" type="ORF">DTO96_101740</name>
</gene>
<reference evidence="5" key="1">
    <citation type="submission" date="2018-07" db="EMBL/GenBank/DDBJ databases">
        <authorList>
            <person name="Kim H."/>
        </authorList>
    </citation>
    <scope>NUCLEOTIDE SEQUENCE [LARGE SCALE GENOMIC DNA]</scope>
    <source>
        <strain evidence="5">F02</strain>
    </source>
</reference>
<dbReference type="Gene3D" id="3.40.309.10">
    <property type="entry name" value="Aldehyde Dehydrogenase, Chain A, domain 2"/>
    <property type="match status" value="1"/>
</dbReference>
<sequence length="484" mass="52599">MQYPQLKLFINGQWLDAGSGGTRDLNSPLDESLLTQIPLAGPVELNLAAESVHRGFAIWKKKNAHERYIILRKAADLMRERSKEIGEVLTMEQGKPLNESIREITLAADITDFQAEEAKRLYGRDVPTRLPNIISQNVIRQPIGPVAAFAPWNFPVNLTVRKMASALAAGCSVIVRPDIQTPGCAMLVVQCFLDAGVPADALNFVIGKPSEVSDVLINNPLIRKVSFTGSVPIGKVLGEQCARLVKHFTSELGGHSAVIVCEDADIPYTIAASVTGKFRNAGQICTCPTRWFIHESKFDAWVAEFVEKTKQIKLGSGMDKDTEMGPLAMKRRLETMQELVDDAVAKGATVLTGGHRVGDKGWFFAPTVVTNVPADARLAYDEPFGPIAIVEKYSDLNEAIEKANSLPYALAAYAFTTDAMKQHVLGQELEAGMVGINHFGVSQPETPFGGWKESGIGQEMGAEGILPYTEVKLISVSTPNGKPL</sequence>
<dbReference type="InterPro" id="IPR016160">
    <property type="entry name" value="Ald_DH_CS_CYS"/>
</dbReference>
<evidence type="ECO:0000259" key="3">
    <source>
        <dbReference type="Pfam" id="PF00171"/>
    </source>
</evidence>
<dbReference type="RefSeq" id="WP_114563127.1">
    <property type="nucleotide sequence ID" value="NZ_CP031124.1"/>
</dbReference>
<evidence type="ECO:0000256" key="2">
    <source>
        <dbReference type="ARBA" id="ARBA00023002"/>
    </source>
</evidence>
<dbReference type="KEGG" id="hyf:DTO96_101740"/>
<dbReference type="InterPro" id="IPR016161">
    <property type="entry name" value="Ald_DH/histidinol_DH"/>
</dbReference>
<dbReference type="Gene3D" id="3.40.605.10">
    <property type="entry name" value="Aldehyde Dehydrogenase, Chain A, domain 1"/>
    <property type="match status" value="1"/>
</dbReference>
<dbReference type="InterPro" id="IPR050740">
    <property type="entry name" value="Aldehyde_DH_Superfamily"/>
</dbReference>
<dbReference type="InterPro" id="IPR016162">
    <property type="entry name" value="Ald_DH_N"/>
</dbReference>
<dbReference type="PANTHER" id="PTHR43353">
    <property type="entry name" value="SUCCINATE-SEMIALDEHYDE DEHYDROGENASE, MITOCHONDRIAL"/>
    <property type="match status" value="1"/>
</dbReference>
<dbReference type="SUPFAM" id="SSF53720">
    <property type="entry name" value="ALDH-like"/>
    <property type="match status" value="1"/>
</dbReference>
<dbReference type="InterPro" id="IPR016163">
    <property type="entry name" value="Ald_DH_C"/>
</dbReference>
<organism evidence="4 5">
    <name type="scientific">Ephemeroptericola cinctiostellae</name>
    <dbReference type="NCBI Taxonomy" id="2268024"/>
    <lineage>
        <taxon>Bacteria</taxon>
        <taxon>Pseudomonadati</taxon>
        <taxon>Pseudomonadota</taxon>
        <taxon>Betaproteobacteria</taxon>
        <taxon>Burkholderiales</taxon>
        <taxon>Burkholderiaceae</taxon>
        <taxon>Ephemeroptericola</taxon>
    </lineage>
</organism>
<dbReference type="EC" id="1.2.1.26" evidence="4"/>
<dbReference type="GO" id="GO:0004777">
    <property type="term" value="F:succinate-semialdehyde dehydrogenase (NAD+) activity"/>
    <property type="evidence" value="ECO:0007669"/>
    <property type="project" value="TreeGrafter"/>
</dbReference>
<protein>
    <submittedName>
        <fullName evidence="4">Alpha-ketoglutaric semialdehyde dehydrogenase</fullName>
        <ecNumber evidence="4">1.2.1.26</ecNumber>
    </submittedName>
</protein>
<dbReference type="GO" id="GO:0047533">
    <property type="term" value="F:2,5-dioxovalerate dehydrogenase (NADP+) activity"/>
    <property type="evidence" value="ECO:0007669"/>
    <property type="project" value="UniProtKB-EC"/>
</dbReference>
<keyword evidence="2 4" id="KW-0560">Oxidoreductase</keyword>
<evidence type="ECO:0000313" key="4">
    <source>
        <dbReference type="EMBL" id="AXF86000.1"/>
    </source>
</evidence>
<dbReference type="FunFam" id="3.40.605.10:FF:000063">
    <property type="entry name" value="Succinate-semialdehyde dehydrogenase, mitochondrial"/>
    <property type="match status" value="1"/>
</dbReference>
<accession>A0A345DCB2</accession>
<dbReference type="GO" id="GO:0009450">
    <property type="term" value="P:gamma-aminobutyric acid catabolic process"/>
    <property type="evidence" value="ECO:0007669"/>
    <property type="project" value="TreeGrafter"/>
</dbReference>
<dbReference type="FunFam" id="3.40.309.10:FF:000009">
    <property type="entry name" value="Aldehyde dehydrogenase A"/>
    <property type="match status" value="1"/>
</dbReference>
<evidence type="ECO:0000256" key="1">
    <source>
        <dbReference type="ARBA" id="ARBA00009986"/>
    </source>
</evidence>
<dbReference type="CDD" id="cd07103">
    <property type="entry name" value="ALDH_F5_SSADH_GabD"/>
    <property type="match status" value="1"/>
</dbReference>
<dbReference type="EMBL" id="CP031124">
    <property type="protein sequence ID" value="AXF86000.1"/>
    <property type="molecule type" value="Genomic_DNA"/>
</dbReference>
<dbReference type="Proteomes" id="UP000252182">
    <property type="component" value="Chromosome"/>
</dbReference>
<comment type="similarity">
    <text evidence="1">Belongs to the aldehyde dehydrogenase family.</text>
</comment>
<proteinExistence type="inferred from homology"/>
<evidence type="ECO:0000313" key="5">
    <source>
        <dbReference type="Proteomes" id="UP000252182"/>
    </source>
</evidence>
<keyword evidence="5" id="KW-1185">Reference proteome</keyword>
<feature type="domain" description="Aldehyde dehydrogenase" evidence="3">
    <location>
        <begin position="14"/>
        <end position="473"/>
    </location>
</feature>
<dbReference type="InterPro" id="IPR015590">
    <property type="entry name" value="Aldehyde_DH_dom"/>
</dbReference>
<dbReference type="OrthoDB" id="6187633at2"/>